<feature type="transmembrane region" description="Helical" evidence="6">
    <location>
        <begin position="159"/>
        <end position="177"/>
    </location>
</feature>
<evidence type="ECO:0000256" key="3">
    <source>
        <dbReference type="ARBA" id="ARBA00022692"/>
    </source>
</evidence>
<comment type="similarity">
    <text evidence="2">Belongs to the autoinducer-2 exporter (AI-2E) (TC 2.A.86) family.</text>
</comment>
<feature type="transmembrane region" description="Helical" evidence="6">
    <location>
        <begin position="214"/>
        <end position="234"/>
    </location>
</feature>
<organism evidence="7 8">
    <name type="scientific">Zymomonas mobilis</name>
    <dbReference type="NCBI Taxonomy" id="542"/>
    <lineage>
        <taxon>Bacteria</taxon>
        <taxon>Pseudomonadati</taxon>
        <taxon>Pseudomonadota</taxon>
        <taxon>Alphaproteobacteria</taxon>
        <taxon>Sphingomonadales</taxon>
        <taxon>Zymomonadaceae</taxon>
        <taxon>Zymomonas</taxon>
    </lineage>
</organism>
<evidence type="ECO:0000313" key="7">
    <source>
        <dbReference type="EMBL" id="TQL17113.1"/>
    </source>
</evidence>
<feature type="transmembrane region" description="Helical" evidence="6">
    <location>
        <begin position="240"/>
        <end position="267"/>
    </location>
</feature>
<keyword evidence="4 6" id="KW-1133">Transmembrane helix</keyword>
<dbReference type="InterPro" id="IPR002549">
    <property type="entry name" value="AI-2E-like"/>
</dbReference>
<evidence type="ECO:0000256" key="1">
    <source>
        <dbReference type="ARBA" id="ARBA00004141"/>
    </source>
</evidence>
<evidence type="ECO:0000313" key="8">
    <source>
        <dbReference type="Proteomes" id="UP000316887"/>
    </source>
</evidence>
<gene>
    <name evidence="7" type="ORF">FBY58_0673</name>
</gene>
<protein>
    <submittedName>
        <fullName evidence="7">Putative PurR-regulated permease PerM</fullName>
    </submittedName>
</protein>
<comment type="caution">
    <text evidence="7">The sequence shown here is derived from an EMBL/GenBank/DDBJ whole genome shotgun (WGS) entry which is preliminary data.</text>
</comment>
<reference evidence="7 8" key="1">
    <citation type="submission" date="2019-06" db="EMBL/GenBank/DDBJ databases">
        <title>Genome sequencing of Zymomonas mobilis strains for genetic engineering and biofuel applications.</title>
        <authorList>
            <person name="Teravest M."/>
        </authorList>
    </citation>
    <scope>NUCLEOTIDE SEQUENCE [LARGE SCALE GENOMIC DNA]</scope>
    <source>
        <strain evidence="7 8">AN0101</strain>
    </source>
</reference>
<dbReference type="Pfam" id="PF01594">
    <property type="entry name" value="AI-2E_transport"/>
    <property type="match status" value="1"/>
</dbReference>
<feature type="transmembrane region" description="Helical" evidence="6">
    <location>
        <begin position="61"/>
        <end position="83"/>
    </location>
</feature>
<keyword evidence="5 6" id="KW-0472">Membrane</keyword>
<evidence type="ECO:0000256" key="4">
    <source>
        <dbReference type="ARBA" id="ARBA00022989"/>
    </source>
</evidence>
<feature type="transmembrane region" description="Helical" evidence="6">
    <location>
        <begin position="31"/>
        <end position="49"/>
    </location>
</feature>
<proteinExistence type="inferred from homology"/>
<dbReference type="OrthoDB" id="106838at2"/>
<keyword evidence="3 6" id="KW-0812">Transmembrane</keyword>
<accession>A0A542W0P9</accession>
<comment type="subcellular location">
    <subcellularLocation>
        <location evidence="1">Membrane</location>
        <topology evidence="1">Multi-pass membrane protein</topology>
    </subcellularLocation>
</comment>
<dbReference type="PANTHER" id="PTHR21716:SF61">
    <property type="entry name" value="BLR8064 PROTEIN"/>
    <property type="match status" value="1"/>
</dbReference>
<feature type="transmembrane region" description="Helical" evidence="6">
    <location>
        <begin position="307"/>
        <end position="340"/>
    </location>
</feature>
<dbReference type="AlphaFoldDB" id="A0A542W0P9"/>
<dbReference type="Proteomes" id="UP000316887">
    <property type="component" value="Unassembled WGS sequence"/>
</dbReference>
<sequence>MASRPQYTFRFIFFAGIIGLGLWTIRHFWPALIWSIVLAIAFWPLWLKLKNAMGEKHEKVLSPALATIAIGVTLILPLLFFAFEIMNDFQAAIHFFQNLKSQDTAPPTWFSKIPFFSENLINKWHQFFAPSSQDSSQISLHQLLNGNLINHSRAFGMNIARRITTFFFTLMSLFFLFRSGTELQKMFLNVSRRLMGPDMERFAHQVVLSVRGTLDGLVLVGLGEGVLLGIIYVFTGTPHAIMFGGMTAIAAIIPFCAPVMFCIVAAILASQGHLGAAITVIALGMLILLIADHLVRPILIGGATRLPFLWVLIGILGGIETFGLLGLFLGPALMAVLIMIWRDVAEGPHLNEE</sequence>
<evidence type="ECO:0000256" key="5">
    <source>
        <dbReference type="ARBA" id="ARBA00023136"/>
    </source>
</evidence>
<name>A0A542W0P9_ZYMMB</name>
<dbReference type="GO" id="GO:0016020">
    <property type="term" value="C:membrane"/>
    <property type="evidence" value="ECO:0007669"/>
    <property type="project" value="UniProtKB-SubCell"/>
</dbReference>
<feature type="transmembrane region" description="Helical" evidence="6">
    <location>
        <begin position="274"/>
        <end position="295"/>
    </location>
</feature>
<evidence type="ECO:0000256" key="2">
    <source>
        <dbReference type="ARBA" id="ARBA00009773"/>
    </source>
</evidence>
<dbReference type="EMBL" id="VFOF01000001">
    <property type="protein sequence ID" value="TQL17113.1"/>
    <property type="molecule type" value="Genomic_DNA"/>
</dbReference>
<feature type="transmembrane region" description="Helical" evidence="6">
    <location>
        <begin position="7"/>
        <end position="25"/>
    </location>
</feature>
<dbReference type="RefSeq" id="WP_141919483.1">
    <property type="nucleotide sequence ID" value="NZ_VFOF01000001.1"/>
</dbReference>
<evidence type="ECO:0000256" key="6">
    <source>
        <dbReference type="SAM" id="Phobius"/>
    </source>
</evidence>
<dbReference type="PANTHER" id="PTHR21716">
    <property type="entry name" value="TRANSMEMBRANE PROTEIN"/>
    <property type="match status" value="1"/>
</dbReference>